<reference evidence="2" key="1">
    <citation type="submission" date="2018-05" db="EMBL/GenBank/DDBJ databases">
        <authorList>
            <person name="Lanie J.A."/>
            <person name="Ng W.-L."/>
            <person name="Kazmierczak K.M."/>
            <person name="Andrzejewski T.M."/>
            <person name="Davidsen T.M."/>
            <person name="Wayne K.J."/>
            <person name="Tettelin H."/>
            <person name="Glass J.I."/>
            <person name="Rusch D."/>
            <person name="Podicherti R."/>
            <person name="Tsui H.-C.T."/>
            <person name="Winkler M.E."/>
        </authorList>
    </citation>
    <scope>NUCLEOTIDE SEQUENCE</scope>
</reference>
<keyword evidence="1" id="KW-0175">Coiled coil</keyword>
<dbReference type="EMBL" id="UINC01050292">
    <property type="protein sequence ID" value="SVB63075.1"/>
    <property type="molecule type" value="Genomic_DNA"/>
</dbReference>
<dbReference type="InterPro" id="IPR036465">
    <property type="entry name" value="vWFA_dom_sf"/>
</dbReference>
<evidence type="ECO:0008006" key="3">
    <source>
        <dbReference type="Google" id="ProtNLM"/>
    </source>
</evidence>
<dbReference type="SUPFAM" id="SSF53300">
    <property type="entry name" value="vWA-like"/>
    <property type="match status" value="1"/>
</dbReference>
<protein>
    <recommendedName>
        <fullName evidence="3">VWFA domain-containing protein</fullName>
    </recommendedName>
</protein>
<organism evidence="2">
    <name type="scientific">marine metagenome</name>
    <dbReference type="NCBI Taxonomy" id="408172"/>
    <lineage>
        <taxon>unclassified sequences</taxon>
        <taxon>metagenomes</taxon>
        <taxon>ecological metagenomes</taxon>
    </lineage>
</organism>
<evidence type="ECO:0000313" key="2">
    <source>
        <dbReference type="EMBL" id="SVB63075.1"/>
    </source>
</evidence>
<sequence length="347" mass="38631">MTCGFGAVILFFMVINANVSERSELELDDLGSEVDRMELRVLSGKKNLVQLKDELAKLIKDMAVLAGMRDEVMKEILSTENELNSVTEDTNARKEAIERLRSELDDLREENERLSAASVTPEDAGNRIRSFTGDGNRQYLTGLRMGGQRVLILVDASTSMLDRTIVNIIRRRNMPVEQRLQAPKWQQVVNTVDWLTTQIPPGIQFQIYAFNEEAWPLLDGTGGRWLTVENGAQLDAAVQVLKDTSPEGPTSLHAAMDVARTLDPKPDNLYLLVDGLPTMGEVVPTQAGVTSRERVNHFERAVRRLPLNIPVNVILYAMEGDPLAAPAYWQLSLTTGGSMMAPSEDWP</sequence>
<name>A0A382FKB7_9ZZZZ</name>
<feature type="coiled-coil region" evidence="1">
    <location>
        <begin position="69"/>
        <end position="117"/>
    </location>
</feature>
<dbReference type="Gene3D" id="3.40.50.410">
    <property type="entry name" value="von Willebrand factor, type A domain"/>
    <property type="match status" value="1"/>
</dbReference>
<accession>A0A382FKB7</accession>
<dbReference type="AlphaFoldDB" id="A0A382FKB7"/>
<proteinExistence type="predicted"/>
<gene>
    <name evidence="2" type="ORF">METZ01_LOCUS215929</name>
</gene>
<evidence type="ECO:0000256" key="1">
    <source>
        <dbReference type="SAM" id="Coils"/>
    </source>
</evidence>